<keyword evidence="3" id="KW-1185">Reference proteome</keyword>
<sequence>MTTLDRGPDSRFPSLVRLSGEGLLLREWTEGDLEAMVGIYNDPQIDRWTPIRSPFDLETARTRLGNVQEARAADLRIHLAVTTDGGTPLGDILLRRETRDDRRAEIGYAITARHRGRGLATRSVRLLTAYAYGELAMEELYLRIDEDNEASNAVARATGFEPSGEEPEVEEHGAGRALIVTWTHRRGLV</sequence>
<reference evidence="2" key="1">
    <citation type="journal article" date="2014" name="Int. J. Syst. Evol. Microbiol.">
        <title>Complete genome sequence of Corynebacterium casei LMG S-19264T (=DSM 44701T), isolated from a smear-ripened cheese.</title>
        <authorList>
            <consortium name="US DOE Joint Genome Institute (JGI-PGF)"/>
            <person name="Walter F."/>
            <person name="Albersmeier A."/>
            <person name="Kalinowski J."/>
            <person name="Ruckert C."/>
        </authorList>
    </citation>
    <scope>NUCLEOTIDE SEQUENCE</scope>
    <source>
        <strain evidence="2">CGMCC 4.7201</strain>
    </source>
</reference>
<dbReference type="Proteomes" id="UP000641932">
    <property type="component" value="Unassembled WGS sequence"/>
</dbReference>
<accession>A0A917ZSQ6</accession>
<comment type="caution">
    <text evidence="2">The sequence shown here is derived from an EMBL/GenBank/DDBJ whole genome shotgun (WGS) entry which is preliminary data.</text>
</comment>
<dbReference type="InterPro" id="IPR051908">
    <property type="entry name" value="Ribosomal_N-acetyltransferase"/>
</dbReference>
<dbReference type="EMBL" id="BMMS01000015">
    <property type="protein sequence ID" value="GGO90752.1"/>
    <property type="molecule type" value="Genomic_DNA"/>
</dbReference>
<dbReference type="GO" id="GO:1990189">
    <property type="term" value="F:protein N-terminal-serine acetyltransferase activity"/>
    <property type="evidence" value="ECO:0007669"/>
    <property type="project" value="TreeGrafter"/>
</dbReference>
<protein>
    <recommendedName>
        <fullName evidence="1">N-acetyltransferase domain-containing protein</fullName>
    </recommendedName>
</protein>
<dbReference type="PANTHER" id="PTHR43441:SF10">
    <property type="entry name" value="ACETYLTRANSFERASE"/>
    <property type="match status" value="1"/>
</dbReference>
<dbReference type="InterPro" id="IPR016181">
    <property type="entry name" value="Acyl_CoA_acyltransferase"/>
</dbReference>
<name>A0A917ZSQ6_9ACTN</name>
<dbReference type="GO" id="GO:0005737">
    <property type="term" value="C:cytoplasm"/>
    <property type="evidence" value="ECO:0007669"/>
    <property type="project" value="TreeGrafter"/>
</dbReference>
<dbReference type="PROSITE" id="PS51186">
    <property type="entry name" value="GNAT"/>
    <property type="match status" value="1"/>
</dbReference>
<gene>
    <name evidence="2" type="ORF">GCM10012280_37000</name>
</gene>
<dbReference type="Pfam" id="PF13302">
    <property type="entry name" value="Acetyltransf_3"/>
    <property type="match status" value="1"/>
</dbReference>
<organism evidence="2 3">
    <name type="scientific">Wenjunlia tyrosinilytica</name>
    <dbReference type="NCBI Taxonomy" id="1544741"/>
    <lineage>
        <taxon>Bacteria</taxon>
        <taxon>Bacillati</taxon>
        <taxon>Actinomycetota</taxon>
        <taxon>Actinomycetes</taxon>
        <taxon>Kitasatosporales</taxon>
        <taxon>Streptomycetaceae</taxon>
        <taxon>Wenjunlia</taxon>
    </lineage>
</organism>
<evidence type="ECO:0000313" key="2">
    <source>
        <dbReference type="EMBL" id="GGO90752.1"/>
    </source>
</evidence>
<dbReference type="GO" id="GO:0008999">
    <property type="term" value="F:protein-N-terminal-alanine acetyltransferase activity"/>
    <property type="evidence" value="ECO:0007669"/>
    <property type="project" value="TreeGrafter"/>
</dbReference>
<dbReference type="InterPro" id="IPR000182">
    <property type="entry name" value="GNAT_dom"/>
</dbReference>
<evidence type="ECO:0000259" key="1">
    <source>
        <dbReference type="PROSITE" id="PS51186"/>
    </source>
</evidence>
<dbReference type="PANTHER" id="PTHR43441">
    <property type="entry name" value="RIBOSOMAL-PROTEIN-SERINE ACETYLTRANSFERASE"/>
    <property type="match status" value="1"/>
</dbReference>
<dbReference type="RefSeq" id="WP_189132824.1">
    <property type="nucleotide sequence ID" value="NZ_BMMS01000015.1"/>
</dbReference>
<proteinExistence type="predicted"/>
<evidence type="ECO:0000313" key="3">
    <source>
        <dbReference type="Proteomes" id="UP000641932"/>
    </source>
</evidence>
<feature type="domain" description="N-acetyltransferase" evidence="1">
    <location>
        <begin position="23"/>
        <end position="185"/>
    </location>
</feature>
<dbReference type="Gene3D" id="3.40.630.30">
    <property type="match status" value="1"/>
</dbReference>
<reference evidence="2" key="2">
    <citation type="submission" date="2020-09" db="EMBL/GenBank/DDBJ databases">
        <authorList>
            <person name="Sun Q."/>
            <person name="Zhou Y."/>
        </authorList>
    </citation>
    <scope>NUCLEOTIDE SEQUENCE</scope>
    <source>
        <strain evidence="2">CGMCC 4.7201</strain>
    </source>
</reference>
<dbReference type="AlphaFoldDB" id="A0A917ZSQ6"/>
<dbReference type="SUPFAM" id="SSF55729">
    <property type="entry name" value="Acyl-CoA N-acyltransferases (Nat)"/>
    <property type="match status" value="1"/>
</dbReference>